<dbReference type="InterPro" id="IPR002477">
    <property type="entry name" value="Peptidoglycan-bd-like"/>
</dbReference>
<keyword evidence="3" id="KW-1185">Reference proteome</keyword>
<feature type="domain" description="SH3b" evidence="1">
    <location>
        <begin position="186"/>
        <end position="255"/>
    </location>
</feature>
<name>A0A1I0XE06_9BACI</name>
<dbReference type="InterPro" id="IPR003646">
    <property type="entry name" value="SH3-like_bac-type"/>
</dbReference>
<dbReference type="AlphaFoldDB" id="A0A1I0XE06"/>
<feature type="non-terminal residue" evidence="2">
    <location>
        <position position="1"/>
    </location>
</feature>
<dbReference type="InterPro" id="IPR036365">
    <property type="entry name" value="PGBD-like_sf"/>
</dbReference>
<dbReference type="SUPFAM" id="SSF47090">
    <property type="entry name" value="PGBD-like"/>
    <property type="match status" value="2"/>
</dbReference>
<evidence type="ECO:0000259" key="1">
    <source>
        <dbReference type="PROSITE" id="PS51781"/>
    </source>
</evidence>
<evidence type="ECO:0000313" key="3">
    <source>
        <dbReference type="Proteomes" id="UP000198642"/>
    </source>
</evidence>
<dbReference type="Pfam" id="PF01471">
    <property type="entry name" value="PG_binding_1"/>
    <property type="match status" value="2"/>
</dbReference>
<reference evidence="2 3" key="1">
    <citation type="submission" date="2016-10" db="EMBL/GenBank/DDBJ databases">
        <authorList>
            <person name="de Groot N.N."/>
        </authorList>
    </citation>
    <scope>NUCLEOTIDE SEQUENCE [LARGE SCALE GENOMIC DNA]</scope>
    <source>
        <strain evidence="2 3">CGMCC 1.3702</strain>
    </source>
</reference>
<dbReference type="PANTHER" id="PTHR34408">
    <property type="entry name" value="FAMILY PROTEIN, PUTATIVE-RELATED"/>
    <property type="match status" value="1"/>
</dbReference>
<dbReference type="SMART" id="SM00047">
    <property type="entry name" value="LYZ2"/>
    <property type="match status" value="1"/>
</dbReference>
<dbReference type="InterPro" id="IPR052354">
    <property type="entry name" value="Cell_Wall_Dynamics_Protein"/>
</dbReference>
<dbReference type="Pfam" id="PF01832">
    <property type="entry name" value="Glucosaminidase"/>
    <property type="match status" value="1"/>
</dbReference>
<proteinExistence type="predicted"/>
<dbReference type="EMBL" id="FOJW01000005">
    <property type="protein sequence ID" value="SFA99252.1"/>
    <property type="molecule type" value="Genomic_DNA"/>
</dbReference>
<dbReference type="SMART" id="SM00287">
    <property type="entry name" value="SH3b"/>
    <property type="match status" value="1"/>
</dbReference>
<dbReference type="InterPro" id="IPR036366">
    <property type="entry name" value="PGBDSf"/>
</dbReference>
<dbReference type="Gene3D" id="1.10.101.10">
    <property type="entry name" value="PGBD-like superfamily/PGBD"/>
    <property type="match status" value="2"/>
</dbReference>
<dbReference type="Pfam" id="PF08239">
    <property type="entry name" value="SH3_3"/>
    <property type="match status" value="1"/>
</dbReference>
<dbReference type="Gene3D" id="1.10.530.10">
    <property type="match status" value="1"/>
</dbReference>
<dbReference type="PANTHER" id="PTHR34408:SF1">
    <property type="entry name" value="GLYCOSYL HYDROLASE FAMILY 19 DOMAIN-CONTAINING PROTEIN HI_1415"/>
    <property type="match status" value="1"/>
</dbReference>
<dbReference type="GO" id="GO:0004040">
    <property type="term" value="F:amidase activity"/>
    <property type="evidence" value="ECO:0007669"/>
    <property type="project" value="InterPro"/>
</dbReference>
<dbReference type="PROSITE" id="PS51781">
    <property type="entry name" value="SH3B"/>
    <property type="match status" value="1"/>
</dbReference>
<dbReference type="Gene3D" id="2.30.30.40">
    <property type="entry name" value="SH3 Domains"/>
    <property type="match status" value="1"/>
</dbReference>
<accession>A0A1I0XE06</accession>
<dbReference type="STRING" id="237679.SAMN04488072_1051"/>
<evidence type="ECO:0000313" key="2">
    <source>
        <dbReference type="EMBL" id="SFA99252.1"/>
    </source>
</evidence>
<dbReference type="InterPro" id="IPR002901">
    <property type="entry name" value="MGlyc_endo_b_GlcNAc-like_dom"/>
</dbReference>
<sequence>AIEEALKDDPQYQEGESGDHIVDLKEDLTRLGFANWSSPTPYYGSITAGVVKDFQEYYDLEVTGIADEMTRSRISEVLAPPYRTGDRGAPVVELKEKLTELGFANWSNPSPFYGNVTAGVVEDFQAAHGLIVDGIAGKNTLAVLDQAIQQMSTEKYDLTLYEALDIQMKANPQTDQNYAYVSKDYVENGKVTANTLNVRTGPGINYDKIGTLPNGRNVNILDEVDEWYVIAHNNDNRQWVTAIPNDLTHYLDPSNFKDDYNQRFQFLDLRYFTGISSSELSVLLEGKGKLDGTEIIFRDAAKKAQINEIYLISHAILETGHGGSALSKGVQYNDKTVYNFFGIGATDDCPVECGAKKAYDEGWFSVKDAIIGGAEYAKNKYIYAGQNTLYAMRWNPLSMDVNGYASHQYATDIGWASKQVSNYTQFYSKGNYDLRFLIPEYK</sequence>
<protein>
    <submittedName>
        <fullName evidence="2">Beta-N-acetylglucosaminidase</fullName>
    </submittedName>
</protein>
<dbReference type="Proteomes" id="UP000198642">
    <property type="component" value="Unassembled WGS sequence"/>
</dbReference>
<organism evidence="2 3">
    <name type="scientific">Lentibacillus halodurans</name>
    <dbReference type="NCBI Taxonomy" id="237679"/>
    <lineage>
        <taxon>Bacteria</taxon>
        <taxon>Bacillati</taxon>
        <taxon>Bacillota</taxon>
        <taxon>Bacilli</taxon>
        <taxon>Bacillales</taxon>
        <taxon>Bacillaceae</taxon>
        <taxon>Lentibacillus</taxon>
    </lineage>
</organism>
<dbReference type="RefSeq" id="WP_170848181.1">
    <property type="nucleotide sequence ID" value="NZ_FOJW01000005.1"/>
</dbReference>
<gene>
    <name evidence="2" type="ORF">SAMN04488072_1051</name>
</gene>